<organism evidence="2 3">
    <name type="scientific">Aphanomyces stellatus</name>
    <dbReference type="NCBI Taxonomy" id="120398"/>
    <lineage>
        <taxon>Eukaryota</taxon>
        <taxon>Sar</taxon>
        <taxon>Stramenopiles</taxon>
        <taxon>Oomycota</taxon>
        <taxon>Saprolegniomycetes</taxon>
        <taxon>Saprolegniales</taxon>
        <taxon>Verrucalvaceae</taxon>
        <taxon>Aphanomyces</taxon>
    </lineage>
</organism>
<reference evidence="2 3" key="1">
    <citation type="submission" date="2019-03" db="EMBL/GenBank/DDBJ databases">
        <authorList>
            <person name="Gaulin E."/>
            <person name="Dumas B."/>
        </authorList>
    </citation>
    <scope>NUCLEOTIDE SEQUENCE [LARGE SCALE GENOMIC DNA]</scope>
    <source>
        <strain evidence="2">CBS 568.67</strain>
    </source>
</reference>
<keyword evidence="3" id="KW-1185">Reference proteome</keyword>
<proteinExistence type="predicted"/>
<dbReference type="AlphaFoldDB" id="A0A485KA68"/>
<sequence length="79" mass="8814">MSTDALGFPVLTPLQVTLGESQMAEIFGKQLMCEERAGLNLVATAPMELQYDPATEVLSLQCKWTEQNVIREIARSIRM</sequence>
<evidence type="ECO:0000313" key="1">
    <source>
        <dbReference type="EMBL" id="KAF0717130.1"/>
    </source>
</evidence>
<dbReference type="EMBL" id="VJMH01000300">
    <property type="protein sequence ID" value="KAF0717130.1"/>
    <property type="molecule type" value="Genomic_DNA"/>
</dbReference>
<gene>
    <name evidence="2" type="primary">Aste57867_2475</name>
    <name evidence="1" type="ORF">As57867_002469</name>
    <name evidence="2" type="ORF">ASTE57867_2475</name>
</gene>
<dbReference type="EMBL" id="CAADRA010000300">
    <property type="protein sequence ID" value="VFT79674.1"/>
    <property type="molecule type" value="Genomic_DNA"/>
</dbReference>
<dbReference type="OrthoDB" id="2157866at2759"/>
<accession>A0A485KA68</accession>
<evidence type="ECO:0000313" key="2">
    <source>
        <dbReference type="EMBL" id="VFT79674.1"/>
    </source>
</evidence>
<protein>
    <submittedName>
        <fullName evidence="2">Aste57867_2475 protein</fullName>
    </submittedName>
</protein>
<reference evidence="1" key="2">
    <citation type="submission" date="2019-06" db="EMBL/GenBank/DDBJ databases">
        <title>Genomics analysis of Aphanomyces spp. identifies a new class of oomycete effector associated with host adaptation.</title>
        <authorList>
            <person name="Gaulin E."/>
        </authorList>
    </citation>
    <scope>NUCLEOTIDE SEQUENCE</scope>
    <source>
        <strain evidence="1">CBS 578.67</strain>
    </source>
</reference>
<evidence type="ECO:0000313" key="3">
    <source>
        <dbReference type="Proteomes" id="UP000332933"/>
    </source>
</evidence>
<name>A0A485KA68_9STRA</name>
<dbReference type="Proteomes" id="UP000332933">
    <property type="component" value="Unassembled WGS sequence"/>
</dbReference>